<dbReference type="RefSeq" id="WP_072833459.1">
    <property type="nucleotide sequence ID" value="NZ_FQUU01000001.1"/>
</dbReference>
<proteinExistence type="predicted"/>
<sequence length="139" mass="15522">MQEKQLFEYAVIRVVPRVEREEFLNVGIILYSRDAKFLQTLFALDSNRLKALNPSLDINDIEHHLRAFELISKGDSGGGPIARMDLASRFRWLTATRSTIVQTSKVHPGFCGNPGEAIKKLLEQLVLIPSDSTNVAGIS</sequence>
<dbReference type="Proteomes" id="UP000184048">
    <property type="component" value="Unassembled WGS sequence"/>
</dbReference>
<dbReference type="AlphaFoldDB" id="A0A1M4T0Q7"/>
<dbReference type="InterPro" id="IPR021398">
    <property type="entry name" value="DUF3037"/>
</dbReference>
<protein>
    <recommendedName>
        <fullName evidence="3">DUF3037 domain-containing protein</fullName>
    </recommendedName>
</protein>
<evidence type="ECO:0008006" key="3">
    <source>
        <dbReference type="Google" id="ProtNLM"/>
    </source>
</evidence>
<dbReference type="OrthoDB" id="9803207at2"/>
<evidence type="ECO:0000313" key="2">
    <source>
        <dbReference type="Proteomes" id="UP000184048"/>
    </source>
</evidence>
<dbReference type="Pfam" id="PF11236">
    <property type="entry name" value="DUF3037"/>
    <property type="match status" value="1"/>
</dbReference>
<dbReference type="EMBL" id="FQUU01000001">
    <property type="protein sequence ID" value="SHE38072.1"/>
    <property type="molecule type" value="Genomic_DNA"/>
</dbReference>
<name>A0A1M4T0Q7_9BACT</name>
<accession>A0A1M4T0Q7</accession>
<dbReference type="STRING" id="1121884.SAMN02745131_00304"/>
<gene>
    <name evidence="1" type="ORF">SAMN02745131_00304</name>
</gene>
<keyword evidence="2" id="KW-1185">Reference proteome</keyword>
<organism evidence="1 2">
    <name type="scientific">Flavisolibacter ginsengisoli DSM 18119</name>
    <dbReference type="NCBI Taxonomy" id="1121884"/>
    <lineage>
        <taxon>Bacteria</taxon>
        <taxon>Pseudomonadati</taxon>
        <taxon>Bacteroidota</taxon>
        <taxon>Chitinophagia</taxon>
        <taxon>Chitinophagales</taxon>
        <taxon>Chitinophagaceae</taxon>
        <taxon>Flavisolibacter</taxon>
    </lineage>
</organism>
<evidence type="ECO:0000313" key="1">
    <source>
        <dbReference type="EMBL" id="SHE38072.1"/>
    </source>
</evidence>
<reference evidence="1 2" key="1">
    <citation type="submission" date="2016-11" db="EMBL/GenBank/DDBJ databases">
        <authorList>
            <person name="Jaros S."/>
            <person name="Januszkiewicz K."/>
            <person name="Wedrychowicz H."/>
        </authorList>
    </citation>
    <scope>NUCLEOTIDE SEQUENCE [LARGE SCALE GENOMIC DNA]</scope>
    <source>
        <strain evidence="1 2">DSM 18119</strain>
    </source>
</reference>